<accession>A0AA92L723</accession>
<dbReference type="EMBL" id="CP065321">
    <property type="protein sequence ID" value="QQR29723.1"/>
    <property type="molecule type" value="Genomic_DNA"/>
</dbReference>
<name>A0AA92L723_9FIRM</name>
<proteinExistence type="predicted"/>
<dbReference type="AlphaFoldDB" id="A0AA92L723"/>
<reference evidence="2 3" key="1">
    <citation type="submission" date="2020-11" db="EMBL/GenBank/DDBJ databases">
        <title>Closed and high quality bacterial genomes of the OMM12 community.</title>
        <authorList>
            <person name="Marbouty M."/>
            <person name="Lamy-Besnier Q."/>
            <person name="Debarbieux L."/>
            <person name="Koszul R."/>
        </authorList>
    </citation>
    <scope>NUCLEOTIDE SEQUENCE [LARGE SCALE GENOMIC DNA]</scope>
    <source>
        <strain evidence="2 3">KB18</strain>
    </source>
</reference>
<dbReference type="InterPro" id="IPR041045">
    <property type="entry name" value="LPD25"/>
</dbReference>
<evidence type="ECO:0000313" key="2">
    <source>
        <dbReference type="EMBL" id="QQR29723.1"/>
    </source>
</evidence>
<gene>
    <name evidence="2" type="ORF">I5Q82_17090</name>
</gene>
<feature type="domain" description="Large polyvalent protein associated" evidence="1">
    <location>
        <begin position="232"/>
        <end position="345"/>
    </location>
</feature>
<dbReference type="Proteomes" id="UP000596035">
    <property type="component" value="Chromosome"/>
</dbReference>
<organism evidence="2 3">
    <name type="scientific">Acutalibacter muris</name>
    <dbReference type="NCBI Taxonomy" id="1796620"/>
    <lineage>
        <taxon>Bacteria</taxon>
        <taxon>Bacillati</taxon>
        <taxon>Bacillota</taxon>
        <taxon>Clostridia</taxon>
        <taxon>Eubacteriales</taxon>
        <taxon>Acutalibacteraceae</taxon>
        <taxon>Acutalibacter</taxon>
    </lineage>
</organism>
<evidence type="ECO:0000259" key="1">
    <source>
        <dbReference type="Pfam" id="PF18840"/>
    </source>
</evidence>
<sequence length="481" mass="55077">MRTVPQKRGWQAVLKKLLEHGLDVTLARPEESGKRYEVILSRTAAEYIPIGLEVEADGRRAKIESVDFDKNIVRLKLLDTNYSHLLEPVAYVRELVEEANDRNIERDMAAMLTEFTVENGPEPVQPQPEQAPTVRELYDHYKSVLLPKLMEDEAYRNACQNSDRQNAVDEGRNAVERAAKDLGITQGDMQFYQLYFGDTAFHNRLKDELVEESYLLMSEKVLPAQEGARYAPKDVPYIFCEWSESDVFQDKTAYSLAEFDRLMKERDSAYIEKREEGVEKYGSWQEMYDSDDPEYVPYLGYEKVKFTLVMPDGRTFSERQDIGDGDGGVVDFLGKYDEYQDILPQLQETLGQYRDPLAPAYKVGDTVYLDNTAFTITNVGLFDVQLRDPTLTYSVLRSEKNLTLKSCFAGMKEICPLRTTSQLRKSALPITATTFGMFSPARVDCWMCRQKMRLQAGCKMASVTRKAPATWVKNMKAPLKP</sequence>
<evidence type="ECO:0000313" key="3">
    <source>
        <dbReference type="Proteomes" id="UP000596035"/>
    </source>
</evidence>
<dbReference type="RefSeq" id="WP_157130568.1">
    <property type="nucleotide sequence ID" value="NZ_CP021422.1"/>
</dbReference>
<dbReference type="Pfam" id="PF18840">
    <property type="entry name" value="LPD25"/>
    <property type="match status" value="1"/>
</dbReference>
<protein>
    <recommendedName>
        <fullName evidence="1">Large polyvalent protein associated domain-containing protein</fullName>
    </recommendedName>
</protein>